<dbReference type="FunFam" id="1.10.630.10:FF:000018">
    <property type="entry name" value="Cytochrome P450 monooxygenase"/>
    <property type="match status" value="1"/>
</dbReference>
<proteinExistence type="inferred from homology"/>
<evidence type="ECO:0000256" key="6">
    <source>
        <dbReference type="ARBA" id="ARBA00023033"/>
    </source>
</evidence>
<dbReference type="InterPro" id="IPR001128">
    <property type="entry name" value="Cyt_P450"/>
</dbReference>
<name>A0A128ATS2_9ACTN</name>
<evidence type="ECO:0000256" key="4">
    <source>
        <dbReference type="ARBA" id="ARBA00023002"/>
    </source>
</evidence>
<dbReference type="AlphaFoldDB" id="A0A128ATS2"/>
<organism evidence="8">
    <name type="scientific">Streptomyces caniferus</name>
    <dbReference type="NCBI Taxonomy" id="285557"/>
    <lineage>
        <taxon>Bacteria</taxon>
        <taxon>Bacillati</taxon>
        <taxon>Actinomycetota</taxon>
        <taxon>Actinomycetes</taxon>
        <taxon>Kitasatosporales</taxon>
        <taxon>Streptomycetaceae</taxon>
        <taxon>Streptomyces</taxon>
    </lineage>
</organism>
<dbReference type="PRINTS" id="PR00359">
    <property type="entry name" value="BP450"/>
</dbReference>
<dbReference type="InterPro" id="IPR002397">
    <property type="entry name" value="Cyt_P450_B"/>
</dbReference>
<evidence type="ECO:0000256" key="7">
    <source>
        <dbReference type="RuleBase" id="RU000461"/>
    </source>
</evidence>
<sequence length="482" mass="53869">MHCCSGAPPARLVVRTCPDRMLDRPPPTVCTAPSIPLPHRTTVFGLRRPPVVTRCGLPLRSGSERGTPVVTYSNGGVMVHEPKAPVIPYKRTCPFDPAAEYARLREEDPISPVTFELAPGDKNGWLVTRRDHIRQIMADPRFSHRSELLALVHSPPFPVEDYSPEPSAPGNFVRMDAPEHTRYRRLLTGFFTVRKIQQYEPELAGIIDGVLDEMAAMQPPVDLVKVFAERISARSTCSIMGVAESDLAALAEHFSVIMRIDYTLDEFIHHSSELNATLERMMAARFAGPPADDLFGQLIASGELTEQEMFNVAWIVIGGALDTTPNMFALGTFALLEHPEQLARVRERPELMENTVEELLRYLTISHFGASRVALEDVEIDDMTIKAGQTVVLSLPSANRDPRYFENADEFDIDRPTRGHLAFGFGIHQCLGQHLARASLRIGFQKLFDRFPDLRLAVPAEQVPLRETAMHYGVYELPVTWG</sequence>
<dbReference type="PANTHER" id="PTHR46696">
    <property type="entry name" value="P450, PUTATIVE (EUROFUNG)-RELATED"/>
    <property type="match status" value="1"/>
</dbReference>
<evidence type="ECO:0000256" key="2">
    <source>
        <dbReference type="ARBA" id="ARBA00022617"/>
    </source>
</evidence>
<dbReference type="GO" id="GO:0020037">
    <property type="term" value="F:heme binding"/>
    <property type="evidence" value="ECO:0007669"/>
    <property type="project" value="InterPro"/>
</dbReference>
<accession>A0A128ATS2</accession>
<keyword evidence="3 7" id="KW-0479">Metal-binding</keyword>
<dbReference type="EMBL" id="LN997802">
    <property type="protein sequence ID" value="CUW01206.1"/>
    <property type="molecule type" value="Genomic_DNA"/>
</dbReference>
<dbReference type="PANTHER" id="PTHR46696:SF1">
    <property type="entry name" value="CYTOCHROME P450 YJIB-RELATED"/>
    <property type="match status" value="1"/>
</dbReference>
<dbReference type="InterPro" id="IPR017972">
    <property type="entry name" value="Cyt_P450_CS"/>
</dbReference>
<dbReference type="PROSITE" id="PS00086">
    <property type="entry name" value="CYTOCHROME_P450"/>
    <property type="match status" value="1"/>
</dbReference>
<dbReference type="SUPFAM" id="SSF48264">
    <property type="entry name" value="Cytochrome P450"/>
    <property type="match status" value="1"/>
</dbReference>
<evidence type="ECO:0000256" key="5">
    <source>
        <dbReference type="ARBA" id="ARBA00023004"/>
    </source>
</evidence>
<evidence type="ECO:0000256" key="1">
    <source>
        <dbReference type="ARBA" id="ARBA00010617"/>
    </source>
</evidence>
<reference evidence="8" key="1">
    <citation type="journal article" date="2016" name="Microb. Cell Fact.">
        <title>Characterization and engineering of the biosynthesis gene cluster for antitumor macrolides PM100117 and PM100118 from a marine actinobacteria: generation of a novel improved derivative.</title>
        <authorList>
            <person name="Garcia-Salcedo R."/>
            <person name="Olano C."/>
            <person name="Gomez C."/>
            <person name="Fernandez R."/>
            <person name="Brana A.F."/>
            <person name="Mendez C."/>
            <person name="De la Calle F."/>
            <person name="Salas J.A."/>
        </authorList>
    </citation>
    <scope>NUCLEOTIDE SEQUENCE</scope>
    <source>
        <strain evidence="8">GUA-06-06-006A</strain>
    </source>
</reference>
<keyword evidence="6 7" id="KW-0503">Monooxygenase</keyword>
<comment type="similarity">
    <text evidence="1 7">Belongs to the cytochrome P450 family.</text>
</comment>
<dbReference type="GO" id="GO:0016705">
    <property type="term" value="F:oxidoreductase activity, acting on paired donors, with incorporation or reduction of molecular oxygen"/>
    <property type="evidence" value="ECO:0007669"/>
    <property type="project" value="InterPro"/>
</dbReference>
<protein>
    <submittedName>
        <fullName evidence="8">Cytochrome_P450</fullName>
    </submittedName>
</protein>
<dbReference type="GO" id="GO:0005506">
    <property type="term" value="F:iron ion binding"/>
    <property type="evidence" value="ECO:0007669"/>
    <property type="project" value="InterPro"/>
</dbReference>
<keyword evidence="2 7" id="KW-0349">Heme</keyword>
<dbReference type="Pfam" id="PF00067">
    <property type="entry name" value="p450"/>
    <property type="match status" value="1"/>
</dbReference>
<gene>
    <name evidence="8" type="primary">gonCP</name>
</gene>
<keyword evidence="5 7" id="KW-0408">Iron</keyword>
<evidence type="ECO:0000313" key="8">
    <source>
        <dbReference type="EMBL" id="CUW01206.1"/>
    </source>
</evidence>
<dbReference type="CDD" id="cd11030">
    <property type="entry name" value="CYP105-like"/>
    <property type="match status" value="1"/>
</dbReference>
<dbReference type="InterPro" id="IPR036396">
    <property type="entry name" value="Cyt_P450_sf"/>
</dbReference>
<dbReference type="Gene3D" id="1.10.630.10">
    <property type="entry name" value="Cytochrome P450"/>
    <property type="match status" value="1"/>
</dbReference>
<dbReference type="GO" id="GO:0004497">
    <property type="term" value="F:monooxygenase activity"/>
    <property type="evidence" value="ECO:0007669"/>
    <property type="project" value="UniProtKB-KW"/>
</dbReference>
<evidence type="ECO:0000256" key="3">
    <source>
        <dbReference type="ARBA" id="ARBA00022723"/>
    </source>
</evidence>
<keyword evidence="4 7" id="KW-0560">Oxidoreductase</keyword>